<accession>A0A4S5C147</accession>
<keyword evidence="1" id="KW-0472">Membrane</keyword>
<proteinExistence type="predicted"/>
<sequence length="380" mass="43206">MTNKEIQIQSIITEQKERSKQYIVVSSASLFVLTAAINFLPFRDTINPITYSILNFGIFAIFVGVSVFWYLAIKPSTHLYKEVISYAPKPMTNAERLTRVNEIFEAVNLYEDYINQSIEKHDLSELESFISVRRDVFPTHHEFSSKSDKNINLSSEVSRKLFITALSSIKNGLEVEQNTPLRDKISSSVSIEDKRNKNDAIALGEKFTDRLQKEIEQLTRGANIYITFGSAITVGAAAILFYTVTDLSSYFNSPFSDTKTALTSTDWFSVISRFSIVVFVEVFAFYYLRLYRSTMDTVKYYQNEITNIEMRLMAIYSLQTLATPDSVSASTLISSLSNSERNFVIQKGQTTVDLEKQKIDSTQISSIFDGITKLTKVVRK</sequence>
<protein>
    <submittedName>
        <fullName evidence="2">Uncharacterized protein</fullName>
    </submittedName>
</protein>
<name>A0A4S5C147_AERVE</name>
<comment type="caution">
    <text evidence="2">The sequence shown here is derived from an EMBL/GenBank/DDBJ whole genome shotgun (WGS) entry which is preliminary data.</text>
</comment>
<feature type="transmembrane region" description="Helical" evidence="1">
    <location>
        <begin position="52"/>
        <end position="72"/>
    </location>
</feature>
<keyword evidence="1" id="KW-1133">Transmembrane helix</keyword>
<dbReference type="AlphaFoldDB" id="A0A4S5C147"/>
<organism evidence="2 3">
    <name type="scientific">Aeromonas veronii</name>
    <dbReference type="NCBI Taxonomy" id="654"/>
    <lineage>
        <taxon>Bacteria</taxon>
        <taxon>Pseudomonadati</taxon>
        <taxon>Pseudomonadota</taxon>
        <taxon>Gammaproteobacteria</taxon>
        <taxon>Aeromonadales</taxon>
        <taxon>Aeromonadaceae</taxon>
        <taxon>Aeromonas</taxon>
    </lineage>
</organism>
<evidence type="ECO:0000313" key="2">
    <source>
        <dbReference type="EMBL" id="THJ39097.1"/>
    </source>
</evidence>
<evidence type="ECO:0000313" key="3">
    <source>
        <dbReference type="Proteomes" id="UP000309618"/>
    </source>
</evidence>
<dbReference type="RefSeq" id="WP_136502335.1">
    <property type="nucleotide sequence ID" value="NZ_NKVZ01000010.1"/>
</dbReference>
<evidence type="ECO:0000256" key="1">
    <source>
        <dbReference type="SAM" id="Phobius"/>
    </source>
</evidence>
<feature type="transmembrane region" description="Helical" evidence="1">
    <location>
        <begin position="267"/>
        <end position="288"/>
    </location>
</feature>
<gene>
    <name evidence="2" type="ORF">E8Q35_20955</name>
</gene>
<feature type="transmembrane region" description="Helical" evidence="1">
    <location>
        <begin position="222"/>
        <end position="244"/>
    </location>
</feature>
<dbReference type="Proteomes" id="UP000309618">
    <property type="component" value="Unassembled WGS sequence"/>
</dbReference>
<feature type="transmembrane region" description="Helical" evidence="1">
    <location>
        <begin position="21"/>
        <end position="40"/>
    </location>
</feature>
<dbReference type="EMBL" id="SSUX01000023">
    <property type="protein sequence ID" value="THJ39097.1"/>
    <property type="molecule type" value="Genomic_DNA"/>
</dbReference>
<reference evidence="2 3" key="1">
    <citation type="submission" date="2019-04" db="EMBL/GenBank/DDBJ databases">
        <title>Comparative genomics of Aeromonas veronii strains pathogenic to fish.</title>
        <authorList>
            <person name="Cascarano M.C."/>
            <person name="Smyrli M."/>
            <person name="Katharios P."/>
        </authorList>
    </citation>
    <scope>NUCLEOTIDE SEQUENCE [LARGE SCALE GENOMIC DNA]</scope>
    <source>
        <strain evidence="2 3">XU1</strain>
    </source>
</reference>
<keyword evidence="1" id="KW-0812">Transmembrane</keyword>